<gene>
    <name evidence="33" type="ORF">DSTB1V02_LOCUS4998</name>
</gene>
<evidence type="ECO:0000256" key="4">
    <source>
        <dbReference type="ARBA" id="ARBA00022490"/>
    </source>
</evidence>
<feature type="region of interest" description="Disordered" evidence="27">
    <location>
        <begin position="610"/>
        <end position="629"/>
    </location>
</feature>
<dbReference type="GO" id="GO:0070403">
    <property type="term" value="F:NAD+ binding"/>
    <property type="evidence" value="ECO:0007669"/>
    <property type="project" value="InterPro"/>
</dbReference>
<dbReference type="FunFam" id="3.40.50.1220:FF:000038">
    <property type="entry name" value="NAD-dependent protein deacetylase sirtuin-6 isoform X2"/>
    <property type="match status" value="1"/>
</dbReference>
<protein>
    <recommendedName>
        <fullName evidence="25">Eukaryotic translation initiation factor 3 subunit D</fullName>
        <shortName evidence="25">eIF3d</shortName>
    </recommendedName>
    <alternativeName>
        <fullName evidence="25">Eukaryotic translation initiation factor 3 subunit 7</fullName>
    </alternativeName>
</protein>
<dbReference type="InterPro" id="IPR026590">
    <property type="entry name" value="Ssirtuin_cat_dom"/>
</dbReference>
<dbReference type="PANTHER" id="PTHR12399:SF0">
    <property type="entry name" value="EUKARYOTIC TRANSLATION INITIATION FACTOR 3 SUBUNIT D"/>
    <property type="match status" value="1"/>
</dbReference>
<dbReference type="FunFam" id="1.20.5.710:FF:000006">
    <property type="entry name" value="39S ribosomal protein L12, mitochondrial"/>
    <property type="match status" value="1"/>
</dbReference>
<dbReference type="PROSITE" id="PS50011">
    <property type="entry name" value="PROTEIN_KINASE_DOM"/>
    <property type="match status" value="1"/>
</dbReference>
<keyword evidence="18" id="KW-0325">Glycoprotein</keyword>
<feature type="compositionally biased region" description="Gly residues" evidence="27">
    <location>
        <begin position="102"/>
        <end position="112"/>
    </location>
</feature>
<dbReference type="InterPro" id="IPR000719">
    <property type="entry name" value="Prot_kinase_dom"/>
</dbReference>
<dbReference type="Gene3D" id="2.60.40.10">
    <property type="entry name" value="Immunoglobulins"/>
    <property type="match status" value="1"/>
</dbReference>
<comment type="catalytic activity">
    <reaction evidence="23">
        <text>N(6)-propanoyl-L-lysyl-[protein] + NAD(+) + H2O = 3''-O-propanoyl-ADP-D-ribose + nicotinamide + L-lysyl-[protein]</text>
        <dbReference type="Rhea" id="RHEA:23500"/>
        <dbReference type="Rhea" id="RHEA-COMP:9752"/>
        <dbReference type="Rhea" id="RHEA-COMP:13758"/>
        <dbReference type="ChEBI" id="CHEBI:15377"/>
        <dbReference type="ChEBI" id="CHEBI:17154"/>
        <dbReference type="ChEBI" id="CHEBI:29969"/>
        <dbReference type="ChEBI" id="CHEBI:57540"/>
        <dbReference type="ChEBI" id="CHEBI:138019"/>
        <dbReference type="ChEBI" id="CHEBI:145015"/>
    </reaction>
    <physiologicalReaction direction="left-to-right" evidence="23">
        <dbReference type="Rhea" id="RHEA:23501"/>
    </physiologicalReaction>
</comment>
<dbReference type="GO" id="GO:0046872">
    <property type="term" value="F:metal ion binding"/>
    <property type="evidence" value="ECO:0007669"/>
    <property type="project" value="UniProtKB-KW"/>
</dbReference>
<dbReference type="GO" id="GO:0140861">
    <property type="term" value="P:DNA repair-dependent chromatin remodeling"/>
    <property type="evidence" value="ECO:0007669"/>
    <property type="project" value="UniProtKB-ARBA"/>
</dbReference>
<dbReference type="GO" id="GO:0001732">
    <property type="term" value="P:formation of cytoplasmic translation initiation complex"/>
    <property type="evidence" value="ECO:0007669"/>
    <property type="project" value="UniProtKB-UniRule"/>
</dbReference>
<comment type="subcellular location">
    <subcellularLocation>
        <location evidence="25">Cytoplasm</location>
    </subcellularLocation>
    <subcellularLocation>
        <location evidence="2">Membrane</location>
        <topology evidence="2">Single-pass type I membrane protein</topology>
    </subcellularLocation>
</comment>
<keyword evidence="34" id="KW-1185">Reference proteome</keyword>
<comment type="subunit">
    <text evidence="25">Component of the eukaryotic translation initiation factor 3 (eIF-3) complex.</text>
</comment>
<comment type="similarity">
    <text evidence="25">Belongs to the eIF-3 subunit D family.</text>
</comment>
<keyword evidence="7" id="KW-0808">Transferase</keyword>
<evidence type="ECO:0000256" key="22">
    <source>
        <dbReference type="ARBA" id="ARBA00051105"/>
    </source>
</evidence>
<dbReference type="Gene3D" id="1.10.510.10">
    <property type="entry name" value="Transferase(Phosphotransferase) domain 1"/>
    <property type="match status" value="1"/>
</dbReference>
<sequence>MEVMALEELDGTSRQQRQVQRRRQQLLTVNRERKTLMQQIKRILEQDEACRTPEENDILAYCPDVVEELVKRTSPSYFGTMCKETPNVARPPSSFVFDPDALGGGGGGAGPGRKGEGKKRVQDQEERRKEVEDPPDELERKCQILADAIQSASHLIVYTGAGVSTAANIPDYRGPNGVWTNLQKGKQMLLSDPIEACPTYTHMALTQLYKEGIVKHVLSQNCDGLHLRSGLPRSALSEIHGNMFIEVCRRCSPLRLYVRLFDVTERTSRNRHKTGRICYVCGGHLEDTIVHFGEKGRLRWPLNWEGVKEAVDKCDMILCLGSSCKVLRHYPGIWGSHRPAKQRPKLYIVNLQWTPKDLSATLKINGRCDQVMSRVMEILRKAVPEYKLSGDPIFYVATPLHPAEINTTTKLSLQAPKQESPEIPCLDYKPQDSSRFKFLPSDHHPYKDAKEEDCDMNDSEDVPESSSGPAKFTPPVIQDNPNGWGPRVGAVPDKFKDMPYQPFSKGDRLGKVSDWYGATYQDRKYANKYQSSFGAGSQYAYYHEEDESSFQLVDTTRVQKPLYQRGRYMRGRGGRNQRGQQRQQQSQVLGRGFRSKDKDRARIQRRLQKQFGNRQRYDQQNRQPVKMRESSVTVKPDWKVIEEMDFPRLSKLSLPNVEDGIDLKKCGSLEYYDRYYDRVNTKTEKPLQRIDRIFHKVTTTDDPIIRQLAKENAGQVFATDAILAAIMCCTRSVYSWDVVIQKIGNKLFLDKRDDSEFDLLTVSESSNEPPQDEGASINSPRSLALEALFINHNFSQQVLRMGEETCKFEGDNPFVSNEEEGEVASVGYRYRKWDLGNDITLVARCEHDAVTVGPNQEIQFINVKALNEWDPRFSGGIEWRQKLDTQRGAVLANELKNNSSKLAKWTVQSILAGSDQIKFGYVSRVHVRDSTRHVILGTQQFKPMEFANQINLSMGNAWGILRCIVDLCLKLEDGKYLIVKDPNKPMVRLYDIPDNTFESEEEGSSDEEDNAPKIYPQKLEKLVNDISQLTLIEVSELNELLKKRLNIPDAPMMPFGSMMAMTAGAPKEEEEEAETKQQQTNFTLKLTKFDEAKKVALIKEIKGLIEGMNLVQAKKFVEGVPQVVRKDIPKEDAEKLKDALEKVGDVGNQGGCCSVLALMCRIGQLTLFIDVCDRRSSPFPFLALVFLSVLPVNSFPEEFIGCFAYNETKTELHHSSLPAETVDDCIGACKRDFYKVAALFDGGTCLCGSSYGREGPAHCNKVCRGNSTQVCGDTSAISVFFTGHNAPGPPASLDLVNSTGLMTIRWSTPLVTNGELTQYRIWLMASFSYSQVEGLPPGLEWIVTSGKDQSQLVGVRPGTQYNVSVAASNKAGEGPPTSKLFWSKLGDPPIPHTPELIDIGDETLTMHLEPVLATNGPISAYQVIAIDESSPVVFNPKMLTDWSHANSEGIPYYIAAEIPPEDLPMKFVVGDGNIVGGYHNHPLPTGKDFHVILGVVSRLNGETKSSYARPGHEQHSHFDHTRTHDHEGNHAGPKKTVLSDTAYILVIAIGVFGALLVVSVLVYVALRLHIRMKRRRQRTVDRQELAVHMQHNHGPTPEPMEHAYISSAYLPEDEEEQVKEEIGRLESRFHQVSPSAFNVQPEVLGQGNFGFVRLGFLARDGKDGIAVAIHSLVEGKLGLSELSNYLNDLQVTLTLQKVPSVLHILGICLDGETTHILCENHPMTLKQFLLESRALVHYPVYAEKQRRICTLKSGFLFQMAAEIASGMTHLTQLQLSHKRLCARNISVVEGRLVRIGGLPLSHYHSLAQAADYTRWKSQESLGSPPHHFLEKSDVWSFSVLLWEIATLGGTPYADVPSNQVGSRVSKGARLAQVPVIQDDLYQLMLQCWMVDPAERPSFAYLTQQLQQMASNTLLEQMDFSLTPGFRYEPFLPELEHITS</sequence>
<dbReference type="SUPFAM" id="SSF48300">
    <property type="entry name" value="Ribosomal protein L7/12, oligomerisation (N-terminal) domain"/>
    <property type="match status" value="1"/>
</dbReference>
<dbReference type="PRINTS" id="PR00109">
    <property type="entry name" value="TYRKINASE"/>
</dbReference>
<dbReference type="InterPro" id="IPR013783">
    <property type="entry name" value="Ig-like_fold"/>
</dbReference>
<feature type="compositionally biased region" description="Basic and acidic residues" evidence="27">
    <location>
        <begin position="437"/>
        <end position="450"/>
    </location>
</feature>
<keyword evidence="5 25" id="KW-0396">Initiation factor</keyword>
<evidence type="ECO:0000256" key="6">
    <source>
        <dbReference type="ARBA" id="ARBA00022553"/>
    </source>
</evidence>
<dbReference type="Pfam" id="PF05091">
    <property type="entry name" value="eIF-3_zeta"/>
    <property type="match status" value="1"/>
</dbReference>
<dbReference type="SUPFAM" id="SSF52467">
    <property type="entry name" value="DHS-like NAD/FAD-binding domain"/>
    <property type="match status" value="1"/>
</dbReference>
<feature type="region of interest" description="Disordered" evidence="27">
    <location>
        <begin position="437"/>
        <end position="484"/>
    </location>
</feature>
<keyword evidence="15 28" id="KW-1133">Transmembrane helix</keyword>
<dbReference type="GO" id="GO:0005840">
    <property type="term" value="C:ribosome"/>
    <property type="evidence" value="ECO:0007669"/>
    <property type="project" value="UniProtKB-KW"/>
</dbReference>
<dbReference type="FunFam" id="2.20.28.200:FF:000002">
    <property type="entry name" value="NAD-dependent deacetylase sirtuin-7"/>
    <property type="match status" value="1"/>
</dbReference>
<dbReference type="HAMAP" id="MF_03003">
    <property type="entry name" value="eIF3d"/>
    <property type="match status" value="1"/>
</dbReference>
<dbReference type="SUPFAM" id="SSF54736">
    <property type="entry name" value="ClpS-like"/>
    <property type="match status" value="1"/>
</dbReference>
<dbReference type="InterPro" id="IPR011009">
    <property type="entry name" value="Kinase-like_dom_sf"/>
</dbReference>
<dbReference type="InterPro" id="IPR003961">
    <property type="entry name" value="FN3_dom"/>
</dbReference>
<keyword evidence="8 28" id="KW-0812">Transmembrane</keyword>
<dbReference type="GO" id="GO:0003743">
    <property type="term" value="F:translation initiation factor activity"/>
    <property type="evidence" value="ECO:0007669"/>
    <property type="project" value="UniProtKB-UniRule"/>
</dbReference>
<comment type="cofactor">
    <cofactor evidence="1">
        <name>Zn(2+)</name>
        <dbReference type="ChEBI" id="CHEBI:29105"/>
    </cofactor>
</comment>
<dbReference type="Pfam" id="PF23144">
    <property type="entry name" value="Fn3_PTPRU"/>
    <property type="match status" value="1"/>
</dbReference>
<dbReference type="GO" id="GO:0016020">
    <property type="term" value="C:membrane"/>
    <property type="evidence" value="ECO:0007669"/>
    <property type="project" value="UniProtKB-SubCell"/>
</dbReference>
<evidence type="ECO:0000256" key="12">
    <source>
        <dbReference type="ARBA" id="ARBA00022884"/>
    </source>
</evidence>
<evidence type="ECO:0000256" key="23">
    <source>
        <dbReference type="ARBA" id="ARBA00051399"/>
    </source>
</evidence>
<evidence type="ECO:0000256" key="17">
    <source>
        <dbReference type="ARBA" id="ARBA00023136"/>
    </source>
</evidence>
<evidence type="ECO:0000313" key="34">
    <source>
        <dbReference type="Proteomes" id="UP000677054"/>
    </source>
</evidence>
<feature type="region of interest" description="Disordered" evidence="27">
    <location>
        <begin position="1"/>
        <end position="21"/>
    </location>
</feature>
<keyword evidence="16" id="KW-0520">NAD</keyword>
<evidence type="ECO:0000256" key="8">
    <source>
        <dbReference type="ARBA" id="ARBA00022692"/>
    </source>
</evidence>
<dbReference type="GO" id="GO:0003735">
    <property type="term" value="F:structural constituent of ribosome"/>
    <property type="evidence" value="ECO:0007669"/>
    <property type="project" value="InterPro"/>
</dbReference>
<keyword evidence="14" id="KW-0689">Ribosomal protein</keyword>
<dbReference type="InterPro" id="IPR036116">
    <property type="entry name" value="FN3_sf"/>
</dbReference>
<feature type="binding site" evidence="26">
    <location>
        <position position="251"/>
    </location>
    <ligand>
        <name>Zn(2+)</name>
        <dbReference type="ChEBI" id="CHEBI:29105"/>
    </ligand>
</feature>
<evidence type="ECO:0000256" key="20">
    <source>
        <dbReference type="ARBA" id="ARBA00038170"/>
    </source>
</evidence>
<dbReference type="Pfam" id="PF01822">
    <property type="entry name" value="WSC"/>
    <property type="match status" value="1"/>
</dbReference>
<dbReference type="GO" id="GO:0016282">
    <property type="term" value="C:eukaryotic 43S preinitiation complex"/>
    <property type="evidence" value="ECO:0007669"/>
    <property type="project" value="UniProtKB-UniRule"/>
</dbReference>
<dbReference type="Gene3D" id="3.40.50.1220">
    <property type="entry name" value="TPP-binding domain"/>
    <property type="match status" value="1"/>
</dbReference>
<evidence type="ECO:0000259" key="29">
    <source>
        <dbReference type="PROSITE" id="PS50011"/>
    </source>
</evidence>
<dbReference type="InterPro" id="IPR014719">
    <property type="entry name" value="Ribosomal_bL12_C/ClpS-like"/>
</dbReference>
<keyword evidence="4 25" id="KW-0963">Cytoplasm</keyword>
<evidence type="ECO:0000256" key="2">
    <source>
        <dbReference type="ARBA" id="ARBA00004479"/>
    </source>
</evidence>
<dbReference type="Pfam" id="PF02146">
    <property type="entry name" value="SIR2"/>
    <property type="match status" value="1"/>
</dbReference>
<evidence type="ECO:0000256" key="25">
    <source>
        <dbReference type="HAMAP-Rule" id="MF_03003"/>
    </source>
</evidence>
<feature type="active site" description="Proton acceptor" evidence="26">
    <location>
        <position position="240"/>
    </location>
</feature>
<keyword evidence="9 26" id="KW-0479">Metal-binding</keyword>
<dbReference type="OrthoDB" id="16538at2759"/>
<feature type="binding site" evidence="26">
    <location>
        <position position="281"/>
    </location>
    <ligand>
        <name>Zn(2+)</name>
        <dbReference type="ChEBI" id="CHEBI:29105"/>
    </ligand>
</feature>
<evidence type="ECO:0000256" key="18">
    <source>
        <dbReference type="ARBA" id="ARBA00023180"/>
    </source>
</evidence>
<keyword evidence="6" id="KW-0597">Phosphoprotein</keyword>
<feature type="domain" description="Protein kinase" evidence="29">
    <location>
        <begin position="1638"/>
        <end position="1914"/>
    </location>
</feature>
<dbReference type="Pfam" id="PF00542">
    <property type="entry name" value="Ribosomal_L12"/>
    <property type="match status" value="1"/>
</dbReference>
<organism evidence="33">
    <name type="scientific">Darwinula stevensoni</name>
    <dbReference type="NCBI Taxonomy" id="69355"/>
    <lineage>
        <taxon>Eukaryota</taxon>
        <taxon>Metazoa</taxon>
        <taxon>Ecdysozoa</taxon>
        <taxon>Arthropoda</taxon>
        <taxon>Crustacea</taxon>
        <taxon>Oligostraca</taxon>
        <taxon>Ostracoda</taxon>
        <taxon>Podocopa</taxon>
        <taxon>Podocopida</taxon>
        <taxon>Darwinulocopina</taxon>
        <taxon>Darwinuloidea</taxon>
        <taxon>Darwinulidae</taxon>
        <taxon>Darwinula</taxon>
    </lineage>
</organism>
<dbReference type="Gene3D" id="1.20.5.710">
    <property type="entry name" value="Single helix bin"/>
    <property type="match status" value="1"/>
</dbReference>
<dbReference type="Gene3D" id="2.20.28.200">
    <property type="match status" value="1"/>
</dbReference>
<evidence type="ECO:0000256" key="27">
    <source>
        <dbReference type="SAM" id="MobiDB-lite"/>
    </source>
</evidence>
<dbReference type="CDD" id="cd00063">
    <property type="entry name" value="FN3"/>
    <property type="match status" value="1"/>
</dbReference>
<evidence type="ECO:0000256" key="26">
    <source>
        <dbReference type="PROSITE-ProRule" id="PRU00236"/>
    </source>
</evidence>
<evidence type="ECO:0000259" key="30">
    <source>
        <dbReference type="PROSITE" id="PS50305"/>
    </source>
</evidence>
<comment type="similarity">
    <text evidence="20">Belongs to the sirtuin family. Class IV subfamily.</text>
</comment>
<comment type="domain">
    <text evidence="25">The RNA gate region regulates mRNA cap recognition to prevent promiscuous mRNA-binding before assembly of eif3d into the full eukaryotic translation initiation factor 3 (eIF-3) complex.</text>
</comment>
<accession>A0A7R9A2D3</accession>
<evidence type="ECO:0000313" key="33">
    <source>
        <dbReference type="EMBL" id="CAD7245122.1"/>
    </source>
</evidence>
<reference evidence="33" key="1">
    <citation type="submission" date="2020-11" db="EMBL/GenBank/DDBJ databases">
        <authorList>
            <person name="Tran Van P."/>
        </authorList>
    </citation>
    <scope>NUCLEOTIDE SEQUENCE</scope>
</reference>
<dbReference type="GO" id="GO:0010468">
    <property type="term" value="P:regulation of gene expression"/>
    <property type="evidence" value="ECO:0007669"/>
    <property type="project" value="UniProtKB-ARBA"/>
</dbReference>
<feature type="transmembrane region" description="Helical" evidence="28">
    <location>
        <begin position="1542"/>
        <end position="1566"/>
    </location>
</feature>
<keyword evidence="12" id="KW-0694">RNA-binding</keyword>
<feature type="compositionally biased region" description="Low complexity" evidence="27">
    <location>
        <begin position="577"/>
        <end position="592"/>
    </location>
</feature>
<dbReference type="GO" id="GO:0004672">
    <property type="term" value="F:protein kinase activity"/>
    <property type="evidence" value="ECO:0007669"/>
    <property type="project" value="InterPro"/>
</dbReference>
<dbReference type="SMART" id="SM00321">
    <property type="entry name" value="WSC"/>
    <property type="match status" value="1"/>
</dbReference>
<dbReference type="InterPro" id="IPR029035">
    <property type="entry name" value="DHS-like_NAD/FAD-binding_dom"/>
</dbReference>
<keyword evidence="11 26" id="KW-0862">Zinc</keyword>
<feature type="region of interest" description="Disordered" evidence="27">
    <location>
        <begin position="1503"/>
        <end position="1531"/>
    </location>
</feature>
<dbReference type="InterPro" id="IPR003000">
    <property type="entry name" value="Sirtuin"/>
</dbReference>
<comment type="catalytic activity">
    <reaction evidence="21">
        <text>N(6)-decanoyl-L-lysyl-[protein] + NAD(+) + H2O = 2''-O-decanoyl-ADP-D-ribose + nicotinamide + L-lysyl-[protein]</text>
        <dbReference type="Rhea" id="RHEA:70631"/>
        <dbReference type="Rhea" id="RHEA-COMP:9752"/>
        <dbReference type="Rhea" id="RHEA-COMP:17932"/>
        <dbReference type="ChEBI" id="CHEBI:15377"/>
        <dbReference type="ChEBI" id="CHEBI:17154"/>
        <dbReference type="ChEBI" id="CHEBI:29969"/>
        <dbReference type="ChEBI" id="CHEBI:57540"/>
        <dbReference type="ChEBI" id="CHEBI:143222"/>
        <dbReference type="ChEBI" id="CHEBI:189688"/>
    </reaction>
    <physiologicalReaction direction="left-to-right" evidence="21">
        <dbReference type="Rhea" id="RHEA:70632"/>
    </physiologicalReaction>
</comment>
<dbReference type="GO" id="GO:0005852">
    <property type="term" value="C:eukaryotic translation initiation factor 3 complex"/>
    <property type="evidence" value="ECO:0007669"/>
    <property type="project" value="UniProtKB-UniRule"/>
</dbReference>
<feature type="binding site" evidence="26">
    <location>
        <position position="248"/>
    </location>
    <ligand>
        <name>Zn(2+)</name>
        <dbReference type="ChEBI" id="CHEBI:29105"/>
    </ligand>
</feature>
<dbReference type="InterPro" id="IPR002889">
    <property type="entry name" value="WSC_carb-bd"/>
</dbReference>
<dbReference type="Gene3D" id="3.30.1390.10">
    <property type="match status" value="1"/>
</dbReference>
<dbReference type="GO" id="GO:0033290">
    <property type="term" value="C:eukaryotic 48S preinitiation complex"/>
    <property type="evidence" value="ECO:0007669"/>
    <property type="project" value="UniProtKB-UniRule"/>
</dbReference>
<dbReference type="GO" id="GO:0035861">
    <property type="term" value="C:site of double-strand break"/>
    <property type="evidence" value="ECO:0007669"/>
    <property type="project" value="UniProtKB-ARBA"/>
</dbReference>
<evidence type="ECO:0000256" key="14">
    <source>
        <dbReference type="ARBA" id="ARBA00022980"/>
    </source>
</evidence>
<evidence type="ECO:0000256" key="7">
    <source>
        <dbReference type="ARBA" id="ARBA00022679"/>
    </source>
</evidence>
<feature type="compositionally biased region" description="Basic and acidic residues" evidence="27">
    <location>
        <begin position="1510"/>
        <end position="1529"/>
    </location>
</feature>
<feature type="compositionally biased region" description="Polar residues" evidence="27">
    <location>
        <begin position="610"/>
        <end position="623"/>
    </location>
</feature>
<feature type="domain" description="Deacetylase sirtuin-type" evidence="30">
    <location>
        <begin position="135"/>
        <end position="382"/>
    </location>
</feature>
<dbReference type="InterPro" id="IPR036235">
    <property type="entry name" value="Ribosomal_bL12_oligo_N_sf"/>
</dbReference>
<feature type="domain" description="WSC" evidence="32">
    <location>
        <begin position="1196"/>
        <end position="1283"/>
    </location>
</feature>
<feature type="compositionally biased region" description="Acidic residues" evidence="27">
    <location>
        <begin position="1"/>
        <end position="10"/>
    </location>
</feature>
<dbReference type="GO" id="GO:0002191">
    <property type="term" value="P:cap-dependent translational initiation"/>
    <property type="evidence" value="ECO:0007669"/>
    <property type="project" value="UniProtKB-UniRule"/>
</dbReference>
<dbReference type="InterPro" id="IPR013823">
    <property type="entry name" value="Ribosomal_bL12_C"/>
</dbReference>
<feature type="domain" description="Fibronectin type-III" evidence="31">
    <location>
        <begin position="1286"/>
        <end position="1388"/>
    </location>
</feature>
<evidence type="ECO:0000256" key="1">
    <source>
        <dbReference type="ARBA" id="ARBA00001947"/>
    </source>
</evidence>
<feature type="region of interest" description="Disordered" evidence="27">
    <location>
        <begin position="88"/>
        <end position="138"/>
    </location>
</feature>
<dbReference type="GO" id="GO:0097372">
    <property type="term" value="F:histone H3K18 deacetylase activity, NAD-dependent"/>
    <property type="evidence" value="ECO:0007669"/>
    <property type="project" value="UniProtKB-ARBA"/>
</dbReference>
<dbReference type="Pfam" id="PF16320">
    <property type="entry name" value="Ribosomal_L12_N"/>
    <property type="match status" value="1"/>
</dbReference>
<dbReference type="EMBL" id="LR900300">
    <property type="protein sequence ID" value="CAD7245122.1"/>
    <property type="molecule type" value="Genomic_DNA"/>
</dbReference>
<feature type="compositionally biased region" description="Acidic residues" evidence="27">
    <location>
        <begin position="451"/>
        <end position="463"/>
    </location>
</feature>
<dbReference type="Pfam" id="PF00041">
    <property type="entry name" value="fn3"/>
    <property type="match status" value="1"/>
</dbReference>
<evidence type="ECO:0000256" key="3">
    <source>
        <dbReference type="ARBA" id="ARBA00007197"/>
    </source>
</evidence>
<evidence type="ECO:0000256" key="19">
    <source>
        <dbReference type="ARBA" id="ARBA00023274"/>
    </source>
</evidence>
<evidence type="ECO:0000256" key="13">
    <source>
        <dbReference type="ARBA" id="ARBA00022917"/>
    </source>
</evidence>
<evidence type="ECO:0000256" key="28">
    <source>
        <dbReference type="SAM" id="Phobius"/>
    </source>
</evidence>
<evidence type="ECO:0000256" key="10">
    <source>
        <dbReference type="ARBA" id="ARBA00022729"/>
    </source>
</evidence>
<dbReference type="SMART" id="SM00060">
    <property type="entry name" value="FN3"/>
    <property type="match status" value="1"/>
</dbReference>
<dbReference type="GO" id="GO:0005524">
    <property type="term" value="F:ATP binding"/>
    <property type="evidence" value="ECO:0007669"/>
    <property type="project" value="InterPro"/>
</dbReference>
<dbReference type="InterPro" id="IPR057598">
    <property type="entry name" value="Fn3_PTPRU"/>
</dbReference>
<comment type="catalytic activity">
    <reaction evidence="24">
        <text>N(6)-glutaryl-L-lysyl-[protein] + NAD(+) + H2O = 2''-O-glutaryl-ADP-D-ribose + nicotinamide + L-lysyl-[protein]</text>
        <dbReference type="Rhea" id="RHEA:47664"/>
        <dbReference type="Rhea" id="RHEA-COMP:9752"/>
        <dbReference type="Rhea" id="RHEA-COMP:11875"/>
        <dbReference type="ChEBI" id="CHEBI:15377"/>
        <dbReference type="ChEBI" id="CHEBI:17154"/>
        <dbReference type="ChEBI" id="CHEBI:29969"/>
        <dbReference type="ChEBI" id="CHEBI:57540"/>
        <dbReference type="ChEBI" id="CHEBI:87828"/>
        <dbReference type="ChEBI" id="CHEBI:87829"/>
    </reaction>
    <physiologicalReaction direction="left-to-right" evidence="24">
        <dbReference type="Rhea" id="RHEA:47665"/>
    </physiologicalReaction>
</comment>
<dbReference type="Pfam" id="PF07714">
    <property type="entry name" value="PK_Tyr_Ser-Thr"/>
    <property type="match status" value="1"/>
</dbReference>
<dbReference type="PROSITE" id="PS50853">
    <property type="entry name" value="FN3"/>
    <property type="match status" value="1"/>
</dbReference>
<dbReference type="GO" id="GO:0000785">
    <property type="term" value="C:chromatin"/>
    <property type="evidence" value="ECO:0007669"/>
    <property type="project" value="UniProtKB-ARBA"/>
</dbReference>
<feature type="compositionally biased region" description="Basic and acidic residues" evidence="27">
    <location>
        <begin position="113"/>
        <end position="138"/>
    </location>
</feature>
<evidence type="ECO:0000256" key="15">
    <source>
        <dbReference type="ARBA" id="ARBA00022989"/>
    </source>
</evidence>
<comment type="similarity">
    <text evidence="3">Belongs to the bacterial ribosomal protein bL12 family.</text>
</comment>
<dbReference type="Proteomes" id="UP000677054">
    <property type="component" value="Unassembled WGS sequence"/>
</dbReference>
<dbReference type="SUPFAM" id="SSF49265">
    <property type="entry name" value="Fibronectin type III"/>
    <property type="match status" value="1"/>
</dbReference>
<proteinExistence type="inferred from homology"/>
<dbReference type="EMBL" id="CAJPEV010000783">
    <property type="protein sequence ID" value="CAG0888523.1"/>
    <property type="molecule type" value="Genomic_DNA"/>
</dbReference>
<dbReference type="InterPro" id="IPR007783">
    <property type="entry name" value="eIF3d"/>
</dbReference>
<keyword evidence="17 28" id="KW-0472">Membrane</keyword>
<evidence type="ECO:0000256" key="16">
    <source>
        <dbReference type="ARBA" id="ARBA00023027"/>
    </source>
</evidence>
<keyword evidence="10" id="KW-0732">Signal</keyword>
<dbReference type="InterPro" id="IPR008932">
    <property type="entry name" value="Ribosomal_bL12_oligo"/>
</dbReference>
<evidence type="ECO:0000256" key="5">
    <source>
        <dbReference type="ARBA" id="ARBA00022540"/>
    </source>
</evidence>
<evidence type="ECO:0000256" key="11">
    <source>
        <dbReference type="ARBA" id="ARBA00022833"/>
    </source>
</evidence>
<comment type="function">
    <text evidence="25">mRNA cap-binding component of the eukaryotic translation initiation factor 3 (eIF-3) complex, which is involved in protein synthesis of a specialized repertoire of mRNAs and, together with other initiation factors, stimulates binding of mRNA and methionyl-tRNAi to the 40S ribosome. The eIF-3 complex specifically targets and initiates translation of a subset of mRNAs involved in cell proliferation. In the eIF-3 complex, eif3d specifically recognizes and binds the 7-methylguanosine cap of a subset of mRNAs.</text>
</comment>
<evidence type="ECO:0000256" key="9">
    <source>
        <dbReference type="ARBA" id="ARBA00022723"/>
    </source>
</evidence>
<dbReference type="SUPFAM" id="SSF56112">
    <property type="entry name" value="Protein kinase-like (PK-like)"/>
    <property type="match status" value="1"/>
</dbReference>
<keyword evidence="13 25" id="KW-0648">Protein biosynthesis</keyword>
<dbReference type="PANTHER" id="PTHR12399">
    <property type="entry name" value="EUKARYOTIC TRANSLATION INITIATION FACTOR 3 SUBUNIT 7"/>
    <property type="match status" value="1"/>
</dbReference>
<comment type="catalytic activity">
    <reaction evidence="22">
        <text>N(6)-succinyl-L-lysyl-[protein] + NAD(+) + H2O = 2''-O-succinyl-ADP-D-ribose + nicotinamide + L-lysyl-[protein]</text>
        <dbReference type="Rhea" id="RHEA:47668"/>
        <dbReference type="Rhea" id="RHEA-COMP:9752"/>
        <dbReference type="Rhea" id="RHEA-COMP:11877"/>
        <dbReference type="ChEBI" id="CHEBI:15377"/>
        <dbReference type="ChEBI" id="CHEBI:17154"/>
        <dbReference type="ChEBI" id="CHEBI:29969"/>
        <dbReference type="ChEBI" id="CHEBI:57540"/>
        <dbReference type="ChEBI" id="CHEBI:87830"/>
        <dbReference type="ChEBI" id="CHEBI:87832"/>
    </reaction>
    <physiologicalReaction direction="left-to-right" evidence="22">
        <dbReference type="Rhea" id="RHEA:47669"/>
    </physiologicalReaction>
</comment>
<evidence type="ECO:0000259" key="31">
    <source>
        <dbReference type="PROSITE" id="PS50853"/>
    </source>
</evidence>
<dbReference type="PROSITE" id="PS51212">
    <property type="entry name" value="WSC"/>
    <property type="match status" value="1"/>
</dbReference>
<feature type="region of interest" description="RNA gate" evidence="25">
    <location>
        <begin position="756"/>
        <end position="770"/>
    </location>
</feature>
<dbReference type="InterPro" id="IPR001245">
    <property type="entry name" value="Ser-Thr/Tyr_kinase_cat_dom"/>
</dbReference>
<feature type="region of interest" description="Disordered" evidence="27">
    <location>
        <begin position="562"/>
        <end position="601"/>
    </location>
</feature>
<keyword evidence="19" id="KW-0687">Ribonucleoprotein</keyword>
<dbReference type="GO" id="GO:0098808">
    <property type="term" value="F:mRNA cap binding"/>
    <property type="evidence" value="ECO:0007669"/>
    <property type="project" value="UniProtKB-UniRule"/>
</dbReference>
<name>A0A7R9A2D3_9CRUS</name>
<evidence type="ECO:0000259" key="32">
    <source>
        <dbReference type="PROSITE" id="PS51212"/>
    </source>
</evidence>
<evidence type="ECO:0000256" key="24">
    <source>
        <dbReference type="ARBA" id="ARBA00052763"/>
    </source>
</evidence>
<dbReference type="PROSITE" id="PS50305">
    <property type="entry name" value="SIRTUIN"/>
    <property type="match status" value="1"/>
</dbReference>
<feature type="binding site" evidence="26">
    <location>
        <position position="278"/>
    </location>
    <ligand>
        <name>Zn(2+)</name>
        <dbReference type="ChEBI" id="CHEBI:29105"/>
    </ligand>
</feature>
<evidence type="ECO:0000256" key="21">
    <source>
        <dbReference type="ARBA" id="ARBA00050237"/>
    </source>
</evidence>